<evidence type="ECO:0000313" key="3">
    <source>
        <dbReference type="Proteomes" id="UP000198728"/>
    </source>
</evidence>
<reference evidence="2 3" key="1">
    <citation type="submission" date="2016-10" db="EMBL/GenBank/DDBJ databases">
        <authorList>
            <person name="de Groot N.N."/>
        </authorList>
    </citation>
    <scope>NUCLEOTIDE SEQUENCE [LARGE SCALE GENOMIC DNA]</scope>
    <source>
        <strain evidence="2 3">DSM 19548</strain>
    </source>
</reference>
<keyword evidence="1" id="KW-0472">Membrane</keyword>
<feature type="transmembrane region" description="Helical" evidence="1">
    <location>
        <begin position="164"/>
        <end position="190"/>
    </location>
</feature>
<gene>
    <name evidence="2" type="ORF">SAMN04488094_101609</name>
</gene>
<accession>A0A1I1E4F3</accession>
<evidence type="ECO:0000313" key="2">
    <source>
        <dbReference type="EMBL" id="SFB81546.1"/>
    </source>
</evidence>
<dbReference type="AlphaFoldDB" id="A0A1I1E4F3"/>
<dbReference type="RefSeq" id="WP_093359167.1">
    <property type="nucleotide sequence ID" value="NZ_FOLG01000001.1"/>
</dbReference>
<dbReference type="EMBL" id="FOLG01000001">
    <property type="protein sequence ID" value="SFB81546.1"/>
    <property type="molecule type" value="Genomic_DNA"/>
</dbReference>
<keyword evidence="1" id="KW-1133">Transmembrane helix</keyword>
<keyword evidence="3" id="KW-1185">Reference proteome</keyword>
<keyword evidence="1" id="KW-0812">Transmembrane</keyword>
<feature type="transmembrane region" description="Helical" evidence="1">
    <location>
        <begin position="211"/>
        <end position="238"/>
    </location>
</feature>
<evidence type="ECO:0000256" key="1">
    <source>
        <dbReference type="SAM" id="Phobius"/>
    </source>
</evidence>
<name>A0A1I1E4F3_9RHOB</name>
<sequence length="271" mass="29633">MTTNVVAEASPRPDIAILDGSDLAFALSMGWRDFRRAPGIGLVFSAVYVLGGLFLAFISGGFVMQTVILALGFPLVAPFVAVGLYETSRRIESGAPLDLYQIFGVVWNEKNRQIPWVGAIIVFYFLFYSFFAHMLFALFMGLSVMTNVSSSWDVFLTANGLTMIAVELAVGAVLGFILFGLTVFSLPLLVDKEIDFMTAMLLSFEAVRENLAVMLLWAIVIAVYLVVSMIPAFLGLFVSLPVLGHATWHLYRRALIHPEDVAESSEIAASA</sequence>
<organism evidence="2 3">
    <name type="scientific">Tropicimonas isoalkanivorans</name>
    <dbReference type="NCBI Taxonomy" id="441112"/>
    <lineage>
        <taxon>Bacteria</taxon>
        <taxon>Pseudomonadati</taxon>
        <taxon>Pseudomonadota</taxon>
        <taxon>Alphaproteobacteria</taxon>
        <taxon>Rhodobacterales</taxon>
        <taxon>Roseobacteraceae</taxon>
        <taxon>Tropicimonas</taxon>
    </lineage>
</organism>
<feature type="transmembrane region" description="Helical" evidence="1">
    <location>
        <begin position="39"/>
        <end position="58"/>
    </location>
</feature>
<dbReference type="OrthoDB" id="9809543at2"/>
<dbReference type="Pfam" id="PF09955">
    <property type="entry name" value="DUF2189"/>
    <property type="match status" value="1"/>
</dbReference>
<protein>
    <submittedName>
        <fullName evidence="2">Uncharacterized membrane protein</fullName>
    </submittedName>
</protein>
<feature type="transmembrane region" description="Helical" evidence="1">
    <location>
        <begin position="116"/>
        <end position="144"/>
    </location>
</feature>
<feature type="transmembrane region" description="Helical" evidence="1">
    <location>
        <begin position="64"/>
        <end position="85"/>
    </location>
</feature>
<dbReference type="Proteomes" id="UP000198728">
    <property type="component" value="Unassembled WGS sequence"/>
</dbReference>
<dbReference type="InterPro" id="IPR018692">
    <property type="entry name" value="DUF2189"/>
</dbReference>
<proteinExistence type="predicted"/>
<dbReference type="STRING" id="441112.SAMN04488094_101609"/>